<gene>
    <name evidence="8" type="ORF">SAMN04489760_12128</name>
</gene>
<dbReference type="GO" id="GO:0046872">
    <property type="term" value="F:metal ion binding"/>
    <property type="evidence" value="ECO:0007669"/>
    <property type="project" value="UniProtKB-KW"/>
</dbReference>
<organism evidence="8 9">
    <name type="scientific">Syntrophus gentianae</name>
    <dbReference type="NCBI Taxonomy" id="43775"/>
    <lineage>
        <taxon>Bacteria</taxon>
        <taxon>Pseudomonadati</taxon>
        <taxon>Thermodesulfobacteriota</taxon>
        <taxon>Syntrophia</taxon>
        <taxon>Syntrophales</taxon>
        <taxon>Syntrophaceae</taxon>
        <taxon>Syntrophus</taxon>
    </lineage>
</organism>
<dbReference type="STRING" id="43775.SAMN04489760_12128"/>
<name>A0A1H7Z8G3_9BACT</name>
<dbReference type="InterPro" id="IPR050377">
    <property type="entry name" value="Radical_SAM_PqqE_MftC-like"/>
</dbReference>
<evidence type="ECO:0000313" key="8">
    <source>
        <dbReference type="EMBL" id="SEM54882.1"/>
    </source>
</evidence>
<dbReference type="InterPro" id="IPR023885">
    <property type="entry name" value="4Fe4S-binding_SPASM_dom"/>
</dbReference>
<dbReference type="SFLD" id="SFLDG01067">
    <property type="entry name" value="SPASM/twitch_domain_containing"/>
    <property type="match status" value="1"/>
</dbReference>
<sequence length="336" mass="38563">MAEIKSKQETQRTRLETVIPLETPFVLMLAVASVCNFRCGYCPCSAPDLLKKNQVKKGIMDFDLYTKIIDDLEEFPQKTKILRLQKEGEPLSNKRFADMVRYAKKKQPSLTVDTTTNASLLTPELSDAIIDAGLDKIFISLQGMNADAYKRLAGVDVDFDHLVENILYFCRNRRQCKVYIKVPDIGVNEVEKEQFFQLFDDHVDEMFVEHIIPTWPDFDISSVKKDDDIGYYGDPLYPDYIKVCPIIFYNLVVNFDGAIAPCSVDWAHLTVLGNVKEQSLRELWNGEKINTLRRQHLRGKRRAHPLCGKCVTLEYCNVDMIDAYADEILGRFNSLP</sequence>
<evidence type="ECO:0000256" key="6">
    <source>
        <dbReference type="ARBA" id="ARBA00023014"/>
    </source>
</evidence>
<keyword evidence="2" id="KW-0004">4Fe-4S</keyword>
<dbReference type="SFLD" id="SFLDG01387">
    <property type="entry name" value="BtrN-like_SPASM_domain_contain"/>
    <property type="match status" value="1"/>
</dbReference>
<evidence type="ECO:0000259" key="7">
    <source>
        <dbReference type="PROSITE" id="PS51918"/>
    </source>
</evidence>
<dbReference type="InterPro" id="IPR013785">
    <property type="entry name" value="Aldolase_TIM"/>
</dbReference>
<feature type="domain" description="Radical SAM core" evidence="7">
    <location>
        <begin position="21"/>
        <end position="242"/>
    </location>
</feature>
<evidence type="ECO:0000256" key="1">
    <source>
        <dbReference type="ARBA" id="ARBA00001966"/>
    </source>
</evidence>
<keyword evidence="3" id="KW-0949">S-adenosyl-L-methionine</keyword>
<dbReference type="PROSITE" id="PS51918">
    <property type="entry name" value="RADICAL_SAM"/>
    <property type="match status" value="1"/>
</dbReference>
<dbReference type="SUPFAM" id="SSF102114">
    <property type="entry name" value="Radical SAM enzymes"/>
    <property type="match status" value="1"/>
</dbReference>
<evidence type="ECO:0000256" key="2">
    <source>
        <dbReference type="ARBA" id="ARBA00022485"/>
    </source>
</evidence>
<dbReference type="Pfam" id="PF04055">
    <property type="entry name" value="Radical_SAM"/>
    <property type="match status" value="1"/>
</dbReference>
<keyword evidence="6" id="KW-0411">Iron-sulfur</keyword>
<reference evidence="8 9" key="1">
    <citation type="submission" date="2016-10" db="EMBL/GenBank/DDBJ databases">
        <authorList>
            <person name="de Groot N.N."/>
        </authorList>
    </citation>
    <scope>NUCLEOTIDE SEQUENCE [LARGE SCALE GENOMIC DNA]</scope>
    <source>
        <strain evidence="8 9">DSM 8423</strain>
    </source>
</reference>
<evidence type="ECO:0000256" key="3">
    <source>
        <dbReference type="ARBA" id="ARBA00022691"/>
    </source>
</evidence>
<proteinExistence type="predicted"/>
<dbReference type="PANTHER" id="PTHR11228:SF34">
    <property type="entry name" value="TUNGSTEN-CONTAINING ALDEHYDE FERREDOXIN OXIDOREDUCTASE COFACTOR MODIFYING PROTEIN"/>
    <property type="match status" value="1"/>
</dbReference>
<keyword evidence="5" id="KW-0408">Iron</keyword>
<dbReference type="EMBL" id="FOBS01000021">
    <property type="protein sequence ID" value="SEM54882.1"/>
    <property type="molecule type" value="Genomic_DNA"/>
</dbReference>
<keyword evidence="9" id="KW-1185">Reference proteome</keyword>
<evidence type="ECO:0000256" key="5">
    <source>
        <dbReference type="ARBA" id="ARBA00023004"/>
    </source>
</evidence>
<dbReference type="CDD" id="cd01335">
    <property type="entry name" value="Radical_SAM"/>
    <property type="match status" value="1"/>
</dbReference>
<dbReference type="PROSITE" id="PS01305">
    <property type="entry name" value="MOAA_NIFB_PQQE"/>
    <property type="match status" value="1"/>
</dbReference>
<dbReference type="Gene3D" id="3.20.20.70">
    <property type="entry name" value="Aldolase class I"/>
    <property type="match status" value="1"/>
</dbReference>
<comment type="cofactor">
    <cofactor evidence="1">
        <name>[4Fe-4S] cluster</name>
        <dbReference type="ChEBI" id="CHEBI:49883"/>
    </cofactor>
</comment>
<dbReference type="Proteomes" id="UP000198744">
    <property type="component" value="Unassembled WGS sequence"/>
</dbReference>
<dbReference type="InterPro" id="IPR034391">
    <property type="entry name" value="AdoMet-like_SPASM_containing"/>
</dbReference>
<dbReference type="PANTHER" id="PTHR11228">
    <property type="entry name" value="RADICAL SAM DOMAIN PROTEIN"/>
    <property type="match status" value="1"/>
</dbReference>
<evidence type="ECO:0000256" key="4">
    <source>
        <dbReference type="ARBA" id="ARBA00022723"/>
    </source>
</evidence>
<dbReference type="GO" id="GO:0003824">
    <property type="term" value="F:catalytic activity"/>
    <property type="evidence" value="ECO:0007669"/>
    <property type="project" value="InterPro"/>
</dbReference>
<dbReference type="InterPro" id="IPR058240">
    <property type="entry name" value="rSAM_sf"/>
</dbReference>
<dbReference type="AlphaFoldDB" id="A0A1H7Z8G3"/>
<keyword evidence="4" id="KW-0479">Metal-binding</keyword>
<dbReference type="GO" id="GO:0051539">
    <property type="term" value="F:4 iron, 4 sulfur cluster binding"/>
    <property type="evidence" value="ECO:0007669"/>
    <property type="project" value="UniProtKB-KW"/>
</dbReference>
<accession>A0A1H7Z8G3</accession>
<dbReference type="Pfam" id="PF13186">
    <property type="entry name" value="SPASM"/>
    <property type="match status" value="1"/>
</dbReference>
<dbReference type="NCBIfam" id="TIGR04085">
    <property type="entry name" value="rSAM_more_4Fe4S"/>
    <property type="match status" value="1"/>
</dbReference>
<protein>
    <submittedName>
        <fullName evidence="8">Radical SAM additional 4Fe4S-binding SPASM domain-containing protein</fullName>
    </submittedName>
</protein>
<dbReference type="InterPro" id="IPR007197">
    <property type="entry name" value="rSAM"/>
</dbReference>
<dbReference type="InterPro" id="IPR000385">
    <property type="entry name" value="MoaA_NifB_PqqE_Fe-S-bd_CS"/>
</dbReference>
<dbReference type="OrthoDB" id="9772409at2"/>
<evidence type="ECO:0000313" key="9">
    <source>
        <dbReference type="Proteomes" id="UP000198744"/>
    </source>
</evidence>
<dbReference type="SFLD" id="SFLDS00029">
    <property type="entry name" value="Radical_SAM"/>
    <property type="match status" value="1"/>
</dbReference>